<dbReference type="Pfam" id="PF24758">
    <property type="entry name" value="LRR_At5g56370"/>
    <property type="match status" value="1"/>
</dbReference>
<dbReference type="EMBL" id="DF973507">
    <property type="protein sequence ID" value="GAU32867.1"/>
    <property type="molecule type" value="Genomic_DNA"/>
</dbReference>
<dbReference type="AlphaFoldDB" id="A0A2Z6NSA3"/>
<dbReference type="Gene3D" id="3.80.10.10">
    <property type="entry name" value="Ribonuclease Inhibitor"/>
    <property type="match status" value="1"/>
</dbReference>
<evidence type="ECO:0000259" key="1">
    <source>
        <dbReference type="PROSITE" id="PS50181"/>
    </source>
</evidence>
<organism evidence="2 3">
    <name type="scientific">Trifolium subterraneum</name>
    <name type="common">Subterranean clover</name>
    <dbReference type="NCBI Taxonomy" id="3900"/>
    <lineage>
        <taxon>Eukaryota</taxon>
        <taxon>Viridiplantae</taxon>
        <taxon>Streptophyta</taxon>
        <taxon>Embryophyta</taxon>
        <taxon>Tracheophyta</taxon>
        <taxon>Spermatophyta</taxon>
        <taxon>Magnoliopsida</taxon>
        <taxon>eudicotyledons</taxon>
        <taxon>Gunneridae</taxon>
        <taxon>Pentapetalae</taxon>
        <taxon>rosids</taxon>
        <taxon>fabids</taxon>
        <taxon>Fabales</taxon>
        <taxon>Fabaceae</taxon>
        <taxon>Papilionoideae</taxon>
        <taxon>50 kb inversion clade</taxon>
        <taxon>NPAAA clade</taxon>
        <taxon>Hologalegina</taxon>
        <taxon>IRL clade</taxon>
        <taxon>Trifolieae</taxon>
        <taxon>Trifolium</taxon>
    </lineage>
</organism>
<dbReference type="PANTHER" id="PTHR32212:SF267">
    <property type="entry name" value="F-BOX_RNI_FBD-LIKE DOMAIN PROTEIN"/>
    <property type="match status" value="1"/>
</dbReference>
<sequence>MKRKRDKEEENDRLSDLPDFVLLHIMEFMNTKEAVQTCVLSTRWKDLWRRLTNLALNFNDFANLCHFSRFLRSILSHRDNSISLHDIYLGSDCNEFEYELLQSVMTYAVSHNVQKLSVDHMVLTSGYLLDSCIYSCQSLTHLKLSVCGILRRIELPTSLQLPALKCLYLGHVILTANAKGIVDPFSKCRMLNTLVLSFCKLQPDGKFIHISNSKLSGLTIATYQGFTDKIVLSTPKLSSLTLMCDLTPQTLLLYTSDSIITQLPCFVKLKSLKLKAKLSNIPDEEVRMLVNCFLKKCPLAKVSIY</sequence>
<dbReference type="CDD" id="cd22160">
    <property type="entry name" value="F-box_AtFBL13-like"/>
    <property type="match status" value="1"/>
</dbReference>
<dbReference type="PANTHER" id="PTHR32212">
    <property type="entry name" value="CYCLIN-LIKE F-BOX"/>
    <property type="match status" value="1"/>
</dbReference>
<dbReference type="InterPro" id="IPR053781">
    <property type="entry name" value="F-box_AtFBL13-like"/>
</dbReference>
<dbReference type="SUPFAM" id="SSF81383">
    <property type="entry name" value="F-box domain"/>
    <property type="match status" value="1"/>
</dbReference>
<evidence type="ECO:0000313" key="2">
    <source>
        <dbReference type="EMBL" id="GAU32867.1"/>
    </source>
</evidence>
<dbReference type="SUPFAM" id="SSF52047">
    <property type="entry name" value="RNI-like"/>
    <property type="match status" value="1"/>
</dbReference>
<dbReference type="InterPro" id="IPR001810">
    <property type="entry name" value="F-box_dom"/>
</dbReference>
<dbReference type="InterPro" id="IPR036047">
    <property type="entry name" value="F-box-like_dom_sf"/>
</dbReference>
<proteinExistence type="predicted"/>
<dbReference type="InterPro" id="IPR055411">
    <property type="entry name" value="LRR_FXL15/At3g58940/PEG3-like"/>
</dbReference>
<name>A0A2Z6NSA3_TRISU</name>
<evidence type="ECO:0000313" key="3">
    <source>
        <dbReference type="Proteomes" id="UP000242715"/>
    </source>
</evidence>
<dbReference type="Gene3D" id="1.20.1280.50">
    <property type="match status" value="1"/>
</dbReference>
<protein>
    <recommendedName>
        <fullName evidence="1">F-box domain-containing protein</fullName>
    </recommendedName>
</protein>
<gene>
    <name evidence="2" type="ORF">TSUD_292310</name>
</gene>
<dbReference type="Pfam" id="PF00646">
    <property type="entry name" value="F-box"/>
    <property type="match status" value="1"/>
</dbReference>
<dbReference type="OrthoDB" id="1848700at2759"/>
<dbReference type="PROSITE" id="PS50181">
    <property type="entry name" value="FBOX"/>
    <property type="match status" value="1"/>
</dbReference>
<accession>A0A2Z6NSA3</accession>
<feature type="domain" description="F-box" evidence="1">
    <location>
        <begin position="11"/>
        <end position="61"/>
    </location>
</feature>
<dbReference type="Proteomes" id="UP000242715">
    <property type="component" value="Unassembled WGS sequence"/>
</dbReference>
<reference evidence="3" key="1">
    <citation type="journal article" date="2017" name="Front. Plant Sci.">
        <title>Climate Clever Clovers: New Paradigm to Reduce the Environmental Footprint of Ruminants by Breeding Low Methanogenic Forages Utilizing Haplotype Variation.</title>
        <authorList>
            <person name="Kaur P."/>
            <person name="Appels R."/>
            <person name="Bayer P.E."/>
            <person name="Keeble-Gagnere G."/>
            <person name="Wang J."/>
            <person name="Hirakawa H."/>
            <person name="Shirasawa K."/>
            <person name="Vercoe P."/>
            <person name="Stefanova K."/>
            <person name="Durmic Z."/>
            <person name="Nichols P."/>
            <person name="Revell C."/>
            <person name="Isobe S.N."/>
            <person name="Edwards D."/>
            <person name="Erskine W."/>
        </authorList>
    </citation>
    <scope>NUCLEOTIDE SEQUENCE [LARGE SCALE GENOMIC DNA]</scope>
    <source>
        <strain evidence="3">cv. Daliak</strain>
    </source>
</reference>
<dbReference type="InterPro" id="IPR032675">
    <property type="entry name" value="LRR_dom_sf"/>
</dbReference>
<keyword evidence="3" id="KW-1185">Reference proteome</keyword>